<protein>
    <submittedName>
        <fullName evidence="1">Tannase and feruloyl esterase</fullName>
    </submittedName>
</protein>
<keyword evidence="2" id="KW-1185">Reference proteome</keyword>
<dbReference type="OrthoDB" id="3039123at2759"/>
<comment type="caution">
    <text evidence="1">The sequence shown here is derived from an EMBL/GenBank/DDBJ whole genome shotgun (WGS) entry which is preliminary data.</text>
</comment>
<sequence>MQIGCGGLCGNIRKQVNAAFGSRQFDPRELLCASAAVDAATVSAERQLNEEQQCLTEAEVDVIRKFYMGPVDSVTGSHLNGKLSSVRSLPALRYLIVEPNPPETYSLNDLEFAEATVDLLRA</sequence>
<evidence type="ECO:0000313" key="1">
    <source>
        <dbReference type="EMBL" id="KAG7394062.1"/>
    </source>
</evidence>
<reference evidence="1" key="1">
    <citation type="submission" date="2021-02" db="EMBL/GenBank/DDBJ databases">
        <authorList>
            <person name="Palmer J.M."/>
        </authorList>
    </citation>
    <scope>NUCLEOTIDE SEQUENCE</scope>
    <source>
        <strain evidence="1">SCRP23</strain>
    </source>
</reference>
<name>A0A8T1WJ13_9STRA</name>
<dbReference type="EMBL" id="JAGDFL010000304">
    <property type="protein sequence ID" value="KAG7394062.1"/>
    <property type="molecule type" value="Genomic_DNA"/>
</dbReference>
<proteinExistence type="predicted"/>
<organism evidence="1 2">
    <name type="scientific">Phytophthora boehmeriae</name>
    <dbReference type="NCBI Taxonomy" id="109152"/>
    <lineage>
        <taxon>Eukaryota</taxon>
        <taxon>Sar</taxon>
        <taxon>Stramenopiles</taxon>
        <taxon>Oomycota</taxon>
        <taxon>Peronosporomycetes</taxon>
        <taxon>Peronosporales</taxon>
        <taxon>Peronosporaceae</taxon>
        <taxon>Phytophthora</taxon>
    </lineage>
</organism>
<dbReference type="Proteomes" id="UP000693981">
    <property type="component" value="Unassembled WGS sequence"/>
</dbReference>
<accession>A0A8T1WJ13</accession>
<dbReference type="AlphaFoldDB" id="A0A8T1WJ13"/>
<gene>
    <name evidence="1" type="primary">FAEB-2_4</name>
    <name evidence="1" type="ORF">PHYBOEH_005868</name>
</gene>
<evidence type="ECO:0000313" key="2">
    <source>
        <dbReference type="Proteomes" id="UP000693981"/>
    </source>
</evidence>